<feature type="region of interest" description="Disordered" evidence="1">
    <location>
        <begin position="940"/>
        <end position="963"/>
    </location>
</feature>
<evidence type="ECO:0000256" key="1">
    <source>
        <dbReference type="SAM" id="MobiDB-lite"/>
    </source>
</evidence>
<feature type="transmembrane region" description="Helical" evidence="2">
    <location>
        <begin position="7"/>
        <end position="25"/>
    </location>
</feature>
<evidence type="ECO:0008006" key="5">
    <source>
        <dbReference type="Google" id="ProtNLM"/>
    </source>
</evidence>
<dbReference type="EMBL" id="JAGEOJ010000006">
    <property type="protein sequence ID" value="MBO2448708.1"/>
    <property type="molecule type" value="Genomic_DNA"/>
</dbReference>
<dbReference type="AlphaFoldDB" id="A0A939PA86"/>
<feature type="compositionally biased region" description="Pro residues" evidence="1">
    <location>
        <begin position="224"/>
        <end position="238"/>
    </location>
</feature>
<gene>
    <name evidence="3" type="ORF">J4573_16520</name>
</gene>
<accession>A0A939PA86</accession>
<keyword evidence="2" id="KW-1133">Transmembrane helix</keyword>
<reference evidence="3" key="1">
    <citation type="submission" date="2021-03" db="EMBL/GenBank/DDBJ databases">
        <authorList>
            <person name="Kanchanasin P."/>
            <person name="Saeng-In P."/>
            <person name="Phongsopitanun W."/>
            <person name="Yuki M."/>
            <person name="Kudo T."/>
            <person name="Ohkuma M."/>
            <person name="Tanasupawat S."/>
        </authorList>
    </citation>
    <scope>NUCLEOTIDE SEQUENCE</scope>
    <source>
        <strain evidence="3">GKU 128</strain>
    </source>
</reference>
<comment type="caution">
    <text evidence="3">The sequence shown here is derived from an EMBL/GenBank/DDBJ whole genome shotgun (WGS) entry which is preliminary data.</text>
</comment>
<dbReference type="InterPro" id="IPR027417">
    <property type="entry name" value="P-loop_NTPase"/>
</dbReference>
<proteinExistence type="predicted"/>
<evidence type="ECO:0000256" key="2">
    <source>
        <dbReference type="SAM" id="Phobius"/>
    </source>
</evidence>
<keyword evidence="2" id="KW-0812">Transmembrane</keyword>
<keyword evidence="4" id="KW-1185">Reference proteome</keyword>
<name>A0A939PA86_9ACTN</name>
<organism evidence="3 4">
    <name type="scientific">Actinomadura barringtoniae</name>
    <dbReference type="NCBI Taxonomy" id="1427535"/>
    <lineage>
        <taxon>Bacteria</taxon>
        <taxon>Bacillati</taxon>
        <taxon>Actinomycetota</taxon>
        <taxon>Actinomycetes</taxon>
        <taxon>Streptosporangiales</taxon>
        <taxon>Thermomonosporaceae</taxon>
        <taxon>Actinomadura</taxon>
    </lineage>
</organism>
<dbReference type="SUPFAM" id="SSF52540">
    <property type="entry name" value="P-loop containing nucleoside triphosphate hydrolases"/>
    <property type="match status" value="1"/>
</dbReference>
<keyword evidence="2" id="KW-0472">Membrane</keyword>
<evidence type="ECO:0000313" key="4">
    <source>
        <dbReference type="Proteomes" id="UP000669179"/>
    </source>
</evidence>
<feature type="region of interest" description="Disordered" evidence="1">
    <location>
        <begin position="223"/>
        <end position="252"/>
    </location>
</feature>
<sequence>MVNRSRWAVAMVGVPGGLAFAHFFAHFRAHFFVHFFVQEGGAEVLNRRAARRFDALARGRQVLVGARFRLRPMATLPLWSSVERVRPPGRSWPSGLNLEASLAAASPGVVVAAVVLMAAWLAVSAVRGQLSSRALRNRVVLRLVPTEAFDPCLEDIRKVASAWQKARPAVLRGWAPRRAFPLRIKIHVIPGGLVAYDLVVPCHAEAVLRELGYAGVQIARQEETPPPPAIGEDPPPACPDGGSGGAQGRRSSARAELVLAGDDFLPLKDVPLQPDPLTSIYRALAQVGEGERAEVVVDLLPVTAAQARSRRSTLARRESRGGRLGRGSAEPWWRILLNADRATAPRGRRQPRGGLSLVDARASRRSVAAKLLSDDPMFALQVLIRAHSSAAGKAPAIVSSVTAAFAQFNGADNHLRAAGWNLGLAHVGSDVPGWRWWFDRRMDRGVFAPRYRRHRAGPWVTSSEIAGLLKPPTKYCIADNVLRLPAIPAPPKGLPAYDLDGDTTGLIPLGWIQTADGPQPVGVPRSDTLFTFAVGRAGAGKTEQEIGRFLALVRSGIGGAYLDFHDAAQRIRPYLIDQADRVIDIDLGRAHGRGGEQITWNPLDMSGRQVAHIERQVDAIVDAVGATLGWTQRNNRALTLLTMAAQSLCQLGLTLPADAQPTIFQIATILSNEDWRQAALPHLDAVTRDFFENRFPLLEREVTPVTNLIDRLRRSNSVAALLGASSSTFHLRTAMDEGRIVLLSFGGSGAKERLVAALFAQELFTAALSRMDVGEERRREFHAFLDEAQVLDHSGHLAEMFEQVRKFKLRVHVACQQPTRLSEETRGALLNNRSHLIAGTVETGAARLLARELLDQVTPAAISALDRYAAICSVTLHGTVSAPFLIRGFTVEELFGTPVHGDCIDGLDRASGTRPQSAADTLAAQETLDDRISAYLAAHRPTHRSESGPAQEVPSHGARTRHL</sequence>
<dbReference type="Proteomes" id="UP000669179">
    <property type="component" value="Unassembled WGS sequence"/>
</dbReference>
<protein>
    <recommendedName>
        <fullName evidence="5">ATP/GTP-binding protein</fullName>
    </recommendedName>
</protein>
<dbReference type="Gene3D" id="3.40.50.300">
    <property type="entry name" value="P-loop containing nucleotide triphosphate hydrolases"/>
    <property type="match status" value="1"/>
</dbReference>
<evidence type="ECO:0000313" key="3">
    <source>
        <dbReference type="EMBL" id="MBO2448708.1"/>
    </source>
</evidence>
<dbReference type="RefSeq" id="WP_208256369.1">
    <property type="nucleotide sequence ID" value="NZ_JAGEOJ010000006.1"/>
</dbReference>